<dbReference type="STRING" id="391595.RLO149_c022670"/>
<accession>F7ZAP5</accession>
<dbReference type="AlphaFoldDB" id="F7ZAP5"/>
<keyword evidence="2" id="KW-1185">Reference proteome</keyword>
<evidence type="ECO:0000313" key="1">
    <source>
        <dbReference type="EMBL" id="AEI94241.1"/>
    </source>
</evidence>
<gene>
    <name evidence="1" type="ordered locus">RLO149_c022670</name>
</gene>
<evidence type="ECO:0000313" key="2">
    <source>
        <dbReference type="Proteomes" id="UP000001353"/>
    </source>
</evidence>
<protein>
    <submittedName>
        <fullName evidence="1">Uncharacterized protein</fullName>
    </submittedName>
</protein>
<sequence length="68" mass="7306">MSGSCDGARFDLTARGYRVQYKKSGRGLGSGQGSIDAATFLLADAQDHQTASETQCHLRAVMRRTNGQ</sequence>
<reference evidence="1 2" key="1">
    <citation type="journal article" date="2011" name="BMC Genomics">
        <title>Comparative genome analysis and genome-guided physiological analysis of Roseobacter litoralis.</title>
        <authorList>
            <person name="Kalhoefer D."/>
            <person name="Thole S."/>
            <person name="Voget S."/>
            <person name="Lehmann R."/>
            <person name="Liesegang H."/>
            <person name="Wollher A."/>
            <person name="Daniel R."/>
            <person name="Simon M."/>
            <person name="Brinkhoff T."/>
        </authorList>
    </citation>
    <scope>NUCLEOTIDE SEQUENCE [LARGE SCALE GENOMIC DNA]</scope>
    <source>
        <strain evidence="2">ATCC 49566 / DSM 6996 / JCM 21268 / NBRC 15278 / OCh 149</strain>
    </source>
</reference>
<proteinExistence type="predicted"/>
<name>F7ZAP5_ROSLO</name>
<dbReference type="EMBL" id="CP002623">
    <property type="protein sequence ID" value="AEI94241.1"/>
    <property type="molecule type" value="Genomic_DNA"/>
</dbReference>
<organism evidence="1 2">
    <name type="scientific">Roseobacter litoralis (strain ATCC 49566 / DSM 6996 / JCM 21268 / NBRC 15278 / OCh 149)</name>
    <dbReference type="NCBI Taxonomy" id="391595"/>
    <lineage>
        <taxon>Bacteria</taxon>
        <taxon>Pseudomonadati</taxon>
        <taxon>Pseudomonadota</taxon>
        <taxon>Alphaproteobacteria</taxon>
        <taxon>Rhodobacterales</taxon>
        <taxon>Roseobacteraceae</taxon>
        <taxon>Roseobacter</taxon>
    </lineage>
</organism>
<dbReference type="Proteomes" id="UP000001353">
    <property type="component" value="Chromosome"/>
</dbReference>
<dbReference type="HOGENOM" id="CLU_2791370_0_0_5"/>
<dbReference type="KEGG" id="rli:RLO149_c022670"/>